<dbReference type="GO" id="GO:0005794">
    <property type="term" value="C:Golgi apparatus"/>
    <property type="evidence" value="ECO:0007669"/>
    <property type="project" value="TreeGrafter"/>
</dbReference>
<keyword evidence="1" id="KW-0175">Coiled coil</keyword>
<feature type="domain" description="TATA element modulatory factor 1 TATA binding" evidence="3">
    <location>
        <begin position="418"/>
        <end position="524"/>
    </location>
</feature>
<feature type="coiled-coil region" evidence="1">
    <location>
        <begin position="110"/>
        <end position="179"/>
    </location>
</feature>
<feature type="region of interest" description="Disordered" evidence="2">
    <location>
        <begin position="534"/>
        <end position="563"/>
    </location>
</feature>
<sequence length="563" mass="65257">MSKKQHGKDVLIRNLRKETEDKNLEIQKLKRELESKANDMRSANTKAAAANNEAEETTSKLKFLAKKNSALSERLLEAEGEARKFQQIATKQQEALKSTAQKIRVRDSKIEKAIASLRERKKEKEELQKEVTELQDAHEKLTSLYETARVSLKQVEKKLRDQEEASAEHERTLQKQMQDLRRKMHERELLWQEASEAIPQATRPLLERIAVLSQTLEYNKETQVEVERNHAKEVSRISHTLKEVNRELNQKIDQIAESKEIFDRRGEMVEKLHTKYTELTKQYDASQAKVKKVEEDIMRITQQANDLKSNRQELINARENAEEKLQQLLVTTRLEHNKLRQALASERSRRKDLAYRIKALQQTVNQGNPKTKTPGTPIMFSKQQTEEEVMRSSLTGKEIKSTNEFIGSPNKQAEGLDQVTWQMIDKMRSEVRQKEGSIFSLRQKIKILEDHRKTLSEKMVELTRANAENETRLQNADKLEAAHREVSSRYEIAMDVIGEKEEELVHLRGDMEHIKEKFREQIELLIDRIETLEGKSKKPAGLGSPDTGKTSEKSAASRSEKKD</sequence>
<protein>
    <recommendedName>
        <fullName evidence="3">TATA element modulatory factor 1 TATA binding domain-containing protein</fullName>
    </recommendedName>
</protein>
<accession>A0A7S0DAA0</accession>
<dbReference type="PANTHER" id="PTHR46515">
    <property type="entry name" value="TATA ELEMENT MODULATORY FACTOR TMF1"/>
    <property type="match status" value="1"/>
</dbReference>
<dbReference type="Pfam" id="PF12325">
    <property type="entry name" value="TMF_TATA_bd"/>
    <property type="match status" value="1"/>
</dbReference>
<gene>
    <name evidence="4" type="ORF">LAMO00422_LOCUS9587</name>
</gene>
<dbReference type="EMBL" id="HBEM01013935">
    <property type="protein sequence ID" value="CAD8448547.1"/>
    <property type="molecule type" value="Transcribed_RNA"/>
</dbReference>
<evidence type="ECO:0000256" key="1">
    <source>
        <dbReference type="SAM" id="Coils"/>
    </source>
</evidence>
<feature type="compositionally biased region" description="Low complexity" evidence="2">
    <location>
        <begin position="43"/>
        <end position="52"/>
    </location>
</feature>
<evidence type="ECO:0000313" key="4">
    <source>
        <dbReference type="EMBL" id="CAD8448547.1"/>
    </source>
</evidence>
<name>A0A7S0DAA0_9EUKA</name>
<feature type="coiled-coil region" evidence="1">
    <location>
        <begin position="241"/>
        <end position="331"/>
    </location>
</feature>
<organism evidence="4">
    <name type="scientific">Amorphochlora amoebiformis</name>
    <dbReference type="NCBI Taxonomy" id="1561963"/>
    <lineage>
        <taxon>Eukaryota</taxon>
        <taxon>Sar</taxon>
        <taxon>Rhizaria</taxon>
        <taxon>Cercozoa</taxon>
        <taxon>Chlorarachniophyceae</taxon>
        <taxon>Amorphochlora</taxon>
    </lineage>
</organism>
<dbReference type="AlphaFoldDB" id="A0A7S0DAA0"/>
<evidence type="ECO:0000259" key="3">
    <source>
        <dbReference type="Pfam" id="PF12325"/>
    </source>
</evidence>
<dbReference type="GO" id="GO:0005783">
    <property type="term" value="C:endoplasmic reticulum"/>
    <property type="evidence" value="ECO:0007669"/>
    <property type="project" value="TreeGrafter"/>
</dbReference>
<reference evidence="4" key="1">
    <citation type="submission" date="2021-01" db="EMBL/GenBank/DDBJ databases">
        <authorList>
            <person name="Corre E."/>
            <person name="Pelletier E."/>
            <person name="Niang G."/>
            <person name="Scheremetjew M."/>
            <person name="Finn R."/>
            <person name="Kale V."/>
            <person name="Holt S."/>
            <person name="Cochrane G."/>
            <person name="Meng A."/>
            <person name="Brown T."/>
            <person name="Cohen L."/>
        </authorList>
    </citation>
    <scope>NUCLEOTIDE SEQUENCE</scope>
    <source>
        <strain evidence="4">CCMP2058</strain>
    </source>
</reference>
<dbReference type="PANTHER" id="PTHR46515:SF1">
    <property type="entry name" value="TATA ELEMENT MODULATORY FACTOR"/>
    <property type="match status" value="1"/>
</dbReference>
<proteinExistence type="predicted"/>
<dbReference type="InterPro" id="IPR022091">
    <property type="entry name" value="TMF_TATA-bd"/>
</dbReference>
<evidence type="ECO:0000256" key="2">
    <source>
        <dbReference type="SAM" id="MobiDB-lite"/>
    </source>
</evidence>
<dbReference type="InterPro" id="IPR052602">
    <property type="entry name" value="Growth_transcription_reg"/>
</dbReference>
<feature type="region of interest" description="Disordered" evidence="2">
    <location>
        <begin position="35"/>
        <end position="54"/>
    </location>
</feature>